<feature type="transmembrane region" description="Helical" evidence="5">
    <location>
        <begin position="90"/>
        <end position="110"/>
    </location>
</feature>
<evidence type="ECO:0000259" key="6">
    <source>
        <dbReference type="Pfam" id="PF04932"/>
    </source>
</evidence>
<feature type="transmembrane region" description="Helical" evidence="5">
    <location>
        <begin position="160"/>
        <end position="181"/>
    </location>
</feature>
<reference evidence="8" key="1">
    <citation type="submission" date="2017-09" db="EMBL/GenBank/DDBJ databases">
        <title>Depth-based differentiation of microbial function through sediment-hosted aquifers and enrichment of novel symbionts in the deep terrestrial subsurface.</title>
        <authorList>
            <person name="Probst A.J."/>
            <person name="Ladd B."/>
            <person name="Jarett J.K."/>
            <person name="Geller-Mcgrath D.E."/>
            <person name="Sieber C.M.K."/>
            <person name="Emerson J.B."/>
            <person name="Anantharaman K."/>
            <person name="Thomas B.C."/>
            <person name="Malmstrom R."/>
            <person name="Stieglmeier M."/>
            <person name="Klingl A."/>
            <person name="Woyke T."/>
            <person name="Ryan C.M."/>
            <person name="Banfield J.F."/>
        </authorList>
    </citation>
    <scope>NUCLEOTIDE SEQUENCE [LARGE SCALE GENOMIC DNA]</scope>
</reference>
<dbReference type="InterPro" id="IPR007016">
    <property type="entry name" value="O-antigen_ligase-rel_domated"/>
</dbReference>
<comment type="caution">
    <text evidence="7">The sequence shown here is derived from an EMBL/GenBank/DDBJ whole genome shotgun (WGS) entry which is preliminary data.</text>
</comment>
<feature type="transmembrane region" description="Helical" evidence="5">
    <location>
        <begin position="323"/>
        <end position="344"/>
    </location>
</feature>
<evidence type="ECO:0000313" key="7">
    <source>
        <dbReference type="EMBL" id="PIR96430.1"/>
    </source>
</evidence>
<feature type="domain" description="O-antigen ligase-related" evidence="6">
    <location>
        <begin position="200"/>
        <end position="336"/>
    </location>
</feature>
<feature type="transmembrane region" description="Helical" evidence="5">
    <location>
        <begin position="238"/>
        <end position="258"/>
    </location>
</feature>
<evidence type="ECO:0000256" key="4">
    <source>
        <dbReference type="ARBA" id="ARBA00023136"/>
    </source>
</evidence>
<proteinExistence type="predicted"/>
<dbReference type="AlphaFoldDB" id="A0A2H0VDR2"/>
<evidence type="ECO:0000256" key="3">
    <source>
        <dbReference type="ARBA" id="ARBA00022989"/>
    </source>
</evidence>
<dbReference type="Pfam" id="PF04932">
    <property type="entry name" value="Wzy_C"/>
    <property type="match status" value="1"/>
</dbReference>
<evidence type="ECO:0000256" key="1">
    <source>
        <dbReference type="ARBA" id="ARBA00004141"/>
    </source>
</evidence>
<keyword evidence="4 5" id="KW-0472">Membrane</keyword>
<dbReference type="Proteomes" id="UP000230922">
    <property type="component" value="Unassembled WGS sequence"/>
</dbReference>
<name>A0A2H0VDR2_9BACT</name>
<evidence type="ECO:0000256" key="2">
    <source>
        <dbReference type="ARBA" id="ARBA00022692"/>
    </source>
</evidence>
<accession>A0A2H0VDR2</accession>
<dbReference type="PANTHER" id="PTHR37422">
    <property type="entry name" value="TEICHURONIC ACID BIOSYNTHESIS PROTEIN TUAE"/>
    <property type="match status" value="1"/>
</dbReference>
<feature type="transmembrane region" description="Helical" evidence="5">
    <location>
        <begin position="119"/>
        <end position="140"/>
    </location>
</feature>
<feature type="transmembrane region" description="Helical" evidence="5">
    <location>
        <begin position="215"/>
        <end position="231"/>
    </location>
</feature>
<dbReference type="InterPro" id="IPR051533">
    <property type="entry name" value="WaaL-like"/>
</dbReference>
<evidence type="ECO:0000313" key="8">
    <source>
        <dbReference type="Proteomes" id="UP000230922"/>
    </source>
</evidence>
<feature type="transmembrane region" description="Helical" evidence="5">
    <location>
        <begin position="193"/>
        <end position="209"/>
    </location>
</feature>
<gene>
    <name evidence="7" type="ORF">COT92_01105</name>
</gene>
<comment type="subcellular location">
    <subcellularLocation>
        <location evidence="1">Membrane</location>
        <topology evidence="1">Multi-pass membrane protein</topology>
    </subcellularLocation>
</comment>
<evidence type="ECO:0000256" key="5">
    <source>
        <dbReference type="SAM" id="Phobius"/>
    </source>
</evidence>
<keyword evidence="3 5" id="KW-1133">Transmembrane helix</keyword>
<keyword evidence="2 5" id="KW-0812">Transmembrane</keyword>
<dbReference type="GO" id="GO:0016020">
    <property type="term" value="C:membrane"/>
    <property type="evidence" value="ECO:0007669"/>
    <property type="project" value="UniProtKB-SubCell"/>
</dbReference>
<feature type="transmembrane region" description="Helical" evidence="5">
    <location>
        <begin position="64"/>
        <end position="84"/>
    </location>
</feature>
<protein>
    <recommendedName>
        <fullName evidence="6">O-antigen ligase-related domain-containing protein</fullName>
    </recommendedName>
</protein>
<sequence>MGYLLALTVFLAPTYVIKFEVFGLPANLLMLWVFVFWVIFASNLSYKKRWADFFYTSFSINRTLLVAILAFFFAGTFSLFVYGFSTAKLGQFLVLFLQPISLFIIGRFIFLQNPKAKSLLLTTCYLLLALMGVYATLQYFTLIGLPEAYWGNNIEPKRALSIFAHPNFYSLFITPLLAFLLPDAIASLKSKILNLKLLAWIIGAAGLFFSLSRAGWLGLLAAVIAYMIVAADKKMRLAFFALMVVGIIFVFSITNLRYRIILPLLGEKSAISRTSLWQTGFKGIQESPIPGMGLVGFSQNWSRLNTDPNIDSHNYPHNIFLNFWVETGLLGLICFIIISAMIIYRGLRHYVIPEAASAKRGGYPESKTWIPNQTQDNIIRLGISLFFIALITQGLIDNPYFKNDLALIFWIILSLAI</sequence>
<organism evidence="7 8">
    <name type="scientific">Candidatus Doudnabacteria bacterium CG10_big_fil_rev_8_21_14_0_10_42_18</name>
    <dbReference type="NCBI Taxonomy" id="1974552"/>
    <lineage>
        <taxon>Bacteria</taxon>
        <taxon>Candidatus Doudnaibacteriota</taxon>
    </lineage>
</organism>
<feature type="transmembrane region" description="Helical" evidence="5">
    <location>
        <begin position="28"/>
        <end position="44"/>
    </location>
</feature>
<dbReference type="PANTHER" id="PTHR37422:SF13">
    <property type="entry name" value="LIPOPOLYSACCHARIDE BIOSYNTHESIS PROTEIN PA4999-RELATED"/>
    <property type="match status" value="1"/>
</dbReference>
<feature type="transmembrane region" description="Helical" evidence="5">
    <location>
        <begin position="377"/>
        <end position="396"/>
    </location>
</feature>
<dbReference type="EMBL" id="PFAK01000017">
    <property type="protein sequence ID" value="PIR96430.1"/>
    <property type="molecule type" value="Genomic_DNA"/>
</dbReference>